<gene>
    <name evidence="2" type="ORF">Zm00014a_025888</name>
</gene>
<dbReference type="Proteomes" id="UP000251960">
    <property type="component" value="Chromosome 9"/>
</dbReference>
<organism evidence="2">
    <name type="scientific">Zea mays</name>
    <name type="common">Maize</name>
    <dbReference type="NCBI Taxonomy" id="4577"/>
    <lineage>
        <taxon>Eukaryota</taxon>
        <taxon>Viridiplantae</taxon>
        <taxon>Streptophyta</taxon>
        <taxon>Embryophyta</taxon>
        <taxon>Tracheophyta</taxon>
        <taxon>Spermatophyta</taxon>
        <taxon>Magnoliopsida</taxon>
        <taxon>Liliopsida</taxon>
        <taxon>Poales</taxon>
        <taxon>Poaceae</taxon>
        <taxon>PACMAD clade</taxon>
        <taxon>Panicoideae</taxon>
        <taxon>Andropogonodae</taxon>
        <taxon>Andropogoneae</taxon>
        <taxon>Tripsacinae</taxon>
        <taxon>Zea</taxon>
    </lineage>
</organism>
<evidence type="ECO:0000259" key="1">
    <source>
        <dbReference type="Pfam" id="PF04937"/>
    </source>
</evidence>
<dbReference type="InterPro" id="IPR007021">
    <property type="entry name" value="DUF659"/>
</dbReference>
<comment type="caution">
    <text evidence="2">The sequence shown here is derived from an EMBL/GenBank/DDBJ whole genome shotgun (WGS) entry which is preliminary data.</text>
</comment>
<sequence length="63" mass="7388">MFFHKIMDATDQIQNAEFIYDCIKEVVVKYVGESCVVQIVTDNGSNYKKVCKQLILEYPHITW</sequence>
<proteinExistence type="predicted"/>
<feature type="domain" description="DUF659" evidence="1">
    <location>
        <begin position="1"/>
        <end position="63"/>
    </location>
</feature>
<evidence type="ECO:0000313" key="2">
    <source>
        <dbReference type="EMBL" id="PWZ07417.1"/>
    </source>
</evidence>
<protein>
    <recommendedName>
        <fullName evidence="1">DUF659 domain-containing protein</fullName>
    </recommendedName>
</protein>
<dbReference type="AlphaFoldDB" id="A0A3L6DGV7"/>
<dbReference type="EMBL" id="NCVQ01000010">
    <property type="protein sequence ID" value="PWZ07417.1"/>
    <property type="molecule type" value="Genomic_DNA"/>
</dbReference>
<name>A0A3L6DGV7_MAIZE</name>
<reference evidence="2" key="1">
    <citation type="journal article" date="2018" name="Nat. Genet.">
        <title>Extensive intraspecific gene order and gene structural variations between Mo17 and other maize genomes.</title>
        <authorList>
            <person name="Sun S."/>
            <person name="Zhou Y."/>
            <person name="Chen J."/>
            <person name="Shi J."/>
            <person name="Zhao H."/>
            <person name="Zhao H."/>
            <person name="Song W."/>
            <person name="Zhang M."/>
            <person name="Cui Y."/>
            <person name="Dong X."/>
            <person name="Liu H."/>
            <person name="Ma X."/>
            <person name="Jiao Y."/>
            <person name="Wang B."/>
            <person name="Wei X."/>
            <person name="Stein J.C."/>
            <person name="Glaubitz J.C."/>
            <person name="Lu F."/>
            <person name="Yu G."/>
            <person name="Liang C."/>
            <person name="Fengler K."/>
            <person name="Li B."/>
            <person name="Rafalski A."/>
            <person name="Schnable P.S."/>
            <person name="Ware D.H."/>
            <person name="Buckler E.S."/>
            <person name="Lai J."/>
        </authorList>
    </citation>
    <scope>NUCLEOTIDE SEQUENCE [LARGE SCALE GENOMIC DNA]</scope>
    <source>
        <tissue evidence="2">Seedling</tissue>
    </source>
</reference>
<dbReference type="SUPFAM" id="SSF53098">
    <property type="entry name" value="Ribonuclease H-like"/>
    <property type="match status" value="1"/>
</dbReference>
<accession>A0A3L6DGV7</accession>
<dbReference type="Pfam" id="PF04937">
    <property type="entry name" value="DUF659"/>
    <property type="match status" value="1"/>
</dbReference>
<dbReference type="InterPro" id="IPR012337">
    <property type="entry name" value="RNaseH-like_sf"/>
</dbReference>